<keyword evidence="1" id="KW-0472">Membrane</keyword>
<evidence type="ECO:0000256" key="1">
    <source>
        <dbReference type="SAM" id="Phobius"/>
    </source>
</evidence>
<feature type="transmembrane region" description="Helical" evidence="1">
    <location>
        <begin position="237"/>
        <end position="255"/>
    </location>
</feature>
<gene>
    <name evidence="2" type="ORF">OB236_37425</name>
</gene>
<feature type="transmembrane region" description="Helical" evidence="1">
    <location>
        <begin position="145"/>
        <end position="174"/>
    </location>
</feature>
<keyword evidence="1" id="KW-0812">Transmembrane</keyword>
<keyword evidence="1" id="KW-1133">Transmembrane helix</keyword>
<sequence>MPSKYLKSFSLGVQKVLEYRTNFFLSLFSCIFPIIIQFFFWKAVFASSNQSMVFGYSYNQLIAYSILAILMTKLIGTGFQFEIARDIKDGGLNKYLIKPIGYFAYRICCFLGEKSIEMLAILSISMVVVWVLNLWLGFPVHSQQVLLFLCVVPFSLLLNFFIYYSLSAIAFWFIESNGAFKTFGLLATIASGGLFPLDVYSPGMQKILLMLPFNYVVYFPIQLLSGKLSMEQIGQGLVMQIMWIAVFALLSSILWNTGMKKYVAVGG</sequence>
<dbReference type="EMBL" id="JAOQIO010000124">
    <property type="protein sequence ID" value="MCU6797819.1"/>
    <property type="molecule type" value="Genomic_DNA"/>
</dbReference>
<keyword evidence="3" id="KW-1185">Reference proteome</keyword>
<feature type="transmembrane region" description="Helical" evidence="1">
    <location>
        <begin position="180"/>
        <end position="200"/>
    </location>
</feature>
<evidence type="ECO:0000313" key="2">
    <source>
        <dbReference type="EMBL" id="MCU6797819.1"/>
    </source>
</evidence>
<feature type="transmembrane region" description="Helical" evidence="1">
    <location>
        <begin position="21"/>
        <end position="41"/>
    </location>
</feature>
<feature type="transmembrane region" description="Helical" evidence="1">
    <location>
        <begin position="207"/>
        <end position="225"/>
    </location>
</feature>
<dbReference type="PANTHER" id="PTHR36832:SF1">
    <property type="entry name" value="SLR1174 PROTEIN"/>
    <property type="match status" value="1"/>
</dbReference>
<reference evidence="2 3" key="1">
    <citation type="submission" date="2022-09" db="EMBL/GenBank/DDBJ databases">
        <authorList>
            <person name="Han X.L."/>
            <person name="Wang Q."/>
            <person name="Lu T."/>
        </authorList>
    </citation>
    <scope>NUCLEOTIDE SEQUENCE [LARGE SCALE GENOMIC DNA]</scope>
    <source>
        <strain evidence="2 3">WQ 127069</strain>
    </source>
</reference>
<evidence type="ECO:0000313" key="3">
    <source>
        <dbReference type="Proteomes" id="UP001652445"/>
    </source>
</evidence>
<organism evidence="2 3">
    <name type="scientific">Paenibacillus baimaensis</name>
    <dbReference type="NCBI Taxonomy" id="2982185"/>
    <lineage>
        <taxon>Bacteria</taxon>
        <taxon>Bacillati</taxon>
        <taxon>Bacillota</taxon>
        <taxon>Bacilli</taxon>
        <taxon>Bacillales</taxon>
        <taxon>Paenibacillaceae</taxon>
        <taxon>Paenibacillus</taxon>
    </lineage>
</organism>
<accession>A0ABT2UT57</accession>
<dbReference type="InterPro" id="IPR010390">
    <property type="entry name" value="ABC-2_transporter-like"/>
</dbReference>
<dbReference type="Proteomes" id="UP001652445">
    <property type="component" value="Unassembled WGS sequence"/>
</dbReference>
<feature type="transmembrane region" description="Helical" evidence="1">
    <location>
        <begin position="119"/>
        <end position="138"/>
    </location>
</feature>
<dbReference type="Pfam" id="PF06182">
    <property type="entry name" value="ABC2_membrane_6"/>
    <property type="match status" value="1"/>
</dbReference>
<name>A0ABT2UT57_9BACL</name>
<feature type="transmembrane region" description="Helical" evidence="1">
    <location>
        <begin position="61"/>
        <end position="83"/>
    </location>
</feature>
<dbReference type="PANTHER" id="PTHR36832">
    <property type="entry name" value="SLR1174 PROTEIN-RELATED"/>
    <property type="match status" value="1"/>
</dbReference>
<proteinExistence type="predicted"/>
<comment type="caution">
    <text evidence="2">The sequence shown here is derived from an EMBL/GenBank/DDBJ whole genome shotgun (WGS) entry which is preliminary data.</text>
</comment>
<protein>
    <submittedName>
        <fullName evidence="2">ABC-2 family transporter protein</fullName>
    </submittedName>
</protein>